<dbReference type="InterPro" id="IPR003759">
    <property type="entry name" value="Cbl-bd_cap"/>
</dbReference>
<dbReference type="GO" id="GO:0031419">
    <property type="term" value="F:cobalamin binding"/>
    <property type="evidence" value="ECO:0007669"/>
    <property type="project" value="InterPro"/>
</dbReference>
<sequence>MGDAADEEAGLGADAPSGEPQAPRGHEAGADDIPVDAPAAERDAARAAQVGGLARAALAMDELAMTDAVRSALRQDGVAAAWDQVLVPVLIGIGRKHAATGSYVEVEHLLSAVVSRCLVTVSPPEAAGAGRQGRGPVLLACAPDEQHSLPILALAAALAEAGTPRLMLGARVPVPALAAAIRRAGAHTVFVWSQTAETGDASWLAGLPAPRPPLRVVVGGPGWDPERLPPGTSFAASLSEALDALQTP</sequence>
<dbReference type="RefSeq" id="WP_151538244.1">
    <property type="nucleotide sequence ID" value="NZ_WBMR01000004.1"/>
</dbReference>
<dbReference type="InterPro" id="IPR006158">
    <property type="entry name" value="Cobalamin-bd"/>
</dbReference>
<evidence type="ECO:0000313" key="4">
    <source>
        <dbReference type="Proteomes" id="UP000483004"/>
    </source>
</evidence>
<dbReference type="GO" id="GO:0046872">
    <property type="term" value="F:metal ion binding"/>
    <property type="evidence" value="ECO:0007669"/>
    <property type="project" value="InterPro"/>
</dbReference>
<dbReference type="SUPFAM" id="SSF52242">
    <property type="entry name" value="Cobalamin (vitamin B12)-binding domain"/>
    <property type="match status" value="1"/>
</dbReference>
<dbReference type="InterPro" id="IPR036724">
    <property type="entry name" value="Cobalamin-bd_sf"/>
</dbReference>
<organism evidence="3 4">
    <name type="scientific">Actinomadura montaniterrae</name>
    <dbReference type="NCBI Taxonomy" id="1803903"/>
    <lineage>
        <taxon>Bacteria</taxon>
        <taxon>Bacillati</taxon>
        <taxon>Actinomycetota</taxon>
        <taxon>Actinomycetes</taxon>
        <taxon>Streptosporangiales</taxon>
        <taxon>Thermomonosporaceae</taxon>
        <taxon>Actinomadura</taxon>
    </lineage>
</organism>
<protein>
    <submittedName>
        <fullName evidence="3">MerR family transcriptional regulator</fullName>
    </submittedName>
</protein>
<dbReference type="Proteomes" id="UP000483004">
    <property type="component" value="Unassembled WGS sequence"/>
</dbReference>
<dbReference type="Gene3D" id="1.10.1240.10">
    <property type="entry name" value="Methionine synthase domain"/>
    <property type="match status" value="1"/>
</dbReference>
<feature type="domain" description="B12-binding" evidence="2">
    <location>
        <begin position="134"/>
        <end position="248"/>
    </location>
</feature>
<dbReference type="Pfam" id="PF02607">
    <property type="entry name" value="B12-binding_2"/>
    <property type="match status" value="1"/>
</dbReference>
<name>A0A6L3W9T5_9ACTN</name>
<dbReference type="AlphaFoldDB" id="A0A6L3W9T5"/>
<dbReference type="EMBL" id="WBMR01000004">
    <property type="protein sequence ID" value="KAB2388650.1"/>
    <property type="molecule type" value="Genomic_DNA"/>
</dbReference>
<gene>
    <name evidence="3" type="ORF">F9B16_02955</name>
</gene>
<feature type="region of interest" description="Disordered" evidence="1">
    <location>
        <begin position="1"/>
        <end position="33"/>
    </location>
</feature>
<proteinExistence type="predicted"/>
<evidence type="ECO:0000259" key="2">
    <source>
        <dbReference type="PROSITE" id="PS51332"/>
    </source>
</evidence>
<evidence type="ECO:0000256" key="1">
    <source>
        <dbReference type="SAM" id="MobiDB-lite"/>
    </source>
</evidence>
<comment type="caution">
    <text evidence="3">The sequence shown here is derived from an EMBL/GenBank/DDBJ whole genome shotgun (WGS) entry which is preliminary data.</text>
</comment>
<reference evidence="3 4" key="1">
    <citation type="submission" date="2019-09" db="EMBL/GenBank/DDBJ databases">
        <title>Actinomadura physcomitrii sp. nov., a novel actinomycete isolated from moss [Physcomitrium sphaericum (Ludw) Fuernr].</title>
        <authorList>
            <person name="Liu C."/>
            <person name="Zhuang X."/>
        </authorList>
    </citation>
    <scope>NUCLEOTIDE SEQUENCE [LARGE SCALE GENOMIC DNA]</scope>
    <source>
        <strain evidence="3 4">CYP1-1B</strain>
    </source>
</reference>
<accession>A0A6L3W9T5</accession>
<dbReference type="PROSITE" id="PS51332">
    <property type="entry name" value="B12_BINDING"/>
    <property type="match status" value="1"/>
</dbReference>
<dbReference type="InterPro" id="IPR036594">
    <property type="entry name" value="Meth_synthase_dom"/>
</dbReference>
<dbReference type="Gene3D" id="3.40.50.280">
    <property type="entry name" value="Cobalamin-binding domain"/>
    <property type="match status" value="1"/>
</dbReference>
<keyword evidence="4" id="KW-1185">Reference proteome</keyword>
<dbReference type="OrthoDB" id="9800334at2"/>
<evidence type="ECO:0000313" key="3">
    <source>
        <dbReference type="EMBL" id="KAB2388650.1"/>
    </source>
</evidence>